<evidence type="ECO:0000313" key="2">
    <source>
        <dbReference type="EMBL" id="MQM16301.1"/>
    </source>
</evidence>
<comment type="caution">
    <text evidence="2">The sequence shown here is derived from an EMBL/GenBank/DDBJ whole genome shotgun (WGS) entry which is preliminary data.</text>
</comment>
<feature type="region of interest" description="Disordered" evidence="1">
    <location>
        <begin position="58"/>
        <end position="112"/>
    </location>
</feature>
<evidence type="ECO:0000256" key="1">
    <source>
        <dbReference type="SAM" id="MobiDB-lite"/>
    </source>
</evidence>
<keyword evidence="3" id="KW-1185">Reference proteome</keyword>
<dbReference type="AlphaFoldDB" id="A0A843XAE9"/>
<gene>
    <name evidence="2" type="ORF">Taro_049256</name>
</gene>
<sequence>MPTMVTSPVWCPIFSVSQVVSSGLCPSTCIVPSRSESSDMDTLTPVFEFALLVGGTDTSSRHWSPASPFPVSHSRGPRPRSPEVPGMGLRSCGPQMLGEFPTEPVTSEAHPYPPQERARRTFLYRRPVRSCVVAMTVLAVQTR</sequence>
<dbReference type="EMBL" id="NMUH01006943">
    <property type="protein sequence ID" value="MQM16301.1"/>
    <property type="molecule type" value="Genomic_DNA"/>
</dbReference>
<protein>
    <submittedName>
        <fullName evidence="2">Uncharacterized protein</fullName>
    </submittedName>
</protein>
<accession>A0A843XAE9</accession>
<proteinExistence type="predicted"/>
<dbReference type="Proteomes" id="UP000652761">
    <property type="component" value="Unassembled WGS sequence"/>
</dbReference>
<name>A0A843XAE9_COLES</name>
<evidence type="ECO:0000313" key="3">
    <source>
        <dbReference type="Proteomes" id="UP000652761"/>
    </source>
</evidence>
<organism evidence="2 3">
    <name type="scientific">Colocasia esculenta</name>
    <name type="common">Wild taro</name>
    <name type="synonym">Arum esculentum</name>
    <dbReference type="NCBI Taxonomy" id="4460"/>
    <lineage>
        <taxon>Eukaryota</taxon>
        <taxon>Viridiplantae</taxon>
        <taxon>Streptophyta</taxon>
        <taxon>Embryophyta</taxon>
        <taxon>Tracheophyta</taxon>
        <taxon>Spermatophyta</taxon>
        <taxon>Magnoliopsida</taxon>
        <taxon>Liliopsida</taxon>
        <taxon>Araceae</taxon>
        <taxon>Aroideae</taxon>
        <taxon>Colocasieae</taxon>
        <taxon>Colocasia</taxon>
    </lineage>
</organism>
<reference evidence="2" key="1">
    <citation type="submission" date="2017-07" db="EMBL/GenBank/DDBJ databases">
        <title>Taro Niue Genome Assembly and Annotation.</title>
        <authorList>
            <person name="Atibalentja N."/>
            <person name="Keating K."/>
            <person name="Fields C.J."/>
        </authorList>
    </citation>
    <scope>NUCLEOTIDE SEQUENCE</scope>
    <source>
        <strain evidence="2">Niue_2</strain>
        <tissue evidence="2">Leaf</tissue>
    </source>
</reference>